<evidence type="ECO:0000256" key="9">
    <source>
        <dbReference type="SAM" id="Phobius"/>
    </source>
</evidence>
<evidence type="ECO:0000313" key="11">
    <source>
        <dbReference type="Proteomes" id="UP000199475"/>
    </source>
</evidence>
<dbReference type="OrthoDB" id="9808136at2"/>
<dbReference type="AlphaFoldDB" id="A0A1G9J7N1"/>
<feature type="transmembrane region" description="Helical" evidence="9">
    <location>
        <begin position="303"/>
        <end position="321"/>
    </location>
</feature>
<evidence type="ECO:0000256" key="5">
    <source>
        <dbReference type="ARBA" id="ARBA00022692"/>
    </source>
</evidence>
<feature type="transmembrane region" description="Helical" evidence="9">
    <location>
        <begin position="20"/>
        <end position="39"/>
    </location>
</feature>
<feature type="transmembrane region" description="Helical" evidence="9">
    <location>
        <begin position="133"/>
        <end position="150"/>
    </location>
</feature>
<protein>
    <recommendedName>
        <fullName evidence="8">Autoinducer 2 import system permease protein LsrD</fullName>
    </recommendedName>
</protein>
<dbReference type="GO" id="GO:0022857">
    <property type="term" value="F:transmembrane transporter activity"/>
    <property type="evidence" value="ECO:0007669"/>
    <property type="project" value="InterPro"/>
</dbReference>
<dbReference type="EMBL" id="FNGP01000002">
    <property type="protein sequence ID" value="SDL33312.1"/>
    <property type="molecule type" value="Genomic_DNA"/>
</dbReference>
<evidence type="ECO:0000256" key="2">
    <source>
        <dbReference type="ARBA" id="ARBA00022448"/>
    </source>
</evidence>
<evidence type="ECO:0000256" key="4">
    <source>
        <dbReference type="ARBA" id="ARBA00022519"/>
    </source>
</evidence>
<keyword evidence="5 9" id="KW-0812">Transmembrane</keyword>
<feature type="transmembrane region" description="Helical" evidence="9">
    <location>
        <begin position="224"/>
        <end position="249"/>
    </location>
</feature>
<keyword evidence="11" id="KW-1185">Reference proteome</keyword>
<name>A0A1G9J7N1_9ACTN</name>
<gene>
    <name evidence="10" type="ORF">SAMN04488242_1076</name>
</gene>
<dbReference type="RefSeq" id="WP_093249697.1">
    <property type="nucleotide sequence ID" value="NZ_FNGP01000002.1"/>
</dbReference>
<evidence type="ECO:0000256" key="7">
    <source>
        <dbReference type="ARBA" id="ARBA00023136"/>
    </source>
</evidence>
<accession>A0A1G9J7N1</accession>
<comment type="subcellular location">
    <subcellularLocation>
        <location evidence="1">Cell membrane</location>
        <topology evidence="1">Multi-pass membrane protein</topology>
    </subcellularLocation>
</comment>
<dbReference type="Pfam" id="PF02653">
    <property type="entry name" value="BPD_transp_2"/>
    <property type="match status" value="1"/>
</dbReference>
<evidence type="ECO:0000256" key="6">
    <source>
        <dbReference type="ARBA" id="ARBA00022989"/>
    </source>
</evidence>
<evidence type="ECO:0000256" key="3">
    <source>
        <dbReference type="ARBA" id="ARBA00022475"/>
    </source>
</evidence>
<feature type="transmembrane region" description="Helical" evidence="9">
    <location>
        <begin position="51"/>
        <end position="71"/>
    </location>
</feature>
<evidence type="ECO:0000256" key="8">
    <source>
        <dbReference type="ARBA" id="ARBA00039381"/>
    </source>
</evidence>
<feature type="transmembrane region" description="Helical" evidence="9">
    <location>
        <begin position="77"/>
        <end position="95"/>
    </location>
</feature>
<dbReference type="PANTHER" id="PTHR32196:SF71">
    <property type="entry name" value="AUTOINDUCER 2 IMPORT SYSTEM PERMEASE PROTEIN LSRD"/>
    <property type="match status" value="1"/>
</dbReference>
<evidence type="ECO:0000256" key="1">
    <source>
        <dbReference type="ARBA" id="ARBA00004651"/>
    </source>
</evidence>
<evidence type="ECO:0000313" key="10">
    <source>
        <dbReference type="EMBL" id="SDL33312.1"/>
    </source>
</evidence>
<feature type="transmembrane region" description="Helical" evidence="9">
    <location>
        <begin position="171"/>
        <end position="193"/>
    </location>
</feature>
<keyword evidence="6 9" id="KW-1133">Transmembrane helix</keyword>
<dbReference type="InterPro" id="IPR001851">
    <property type="entry name" value="ABC_transp_permease"/>
</dbReference>
<dbReference type="STRING" id="686624.SAMN04488242_1076"/>
<organism evidence="10 11">
    <name type="scientific">Tessaracoccus oleiagri</name>
    <dbReference type="NCBI Taxonomy" id="686624"/>
    <lineage>
        <taxon>Bacteria</taxon>
        <taxon>Bacillati</taxon>
        <taxon>Actinomycetota</taxon>
        <taxon>Actinomycetes</taxon>
        <taxon>Propionibacteriales</taxon>
        <taxon>Propionibacteriaceae</taxon>
        <taxon>Tessaracoccus</taxon>
    </lineage>
</organism>
<sequence length="328" mass="33507">MTATVEADQRRRALPGWVRSPILVAAVLSVALIVVGELVSPGFGSYGQVVAMLRVAAFLGLIAVGQTIVILSGGAGIDLSVGKVATLAAIIASRVMQGDDAQTASGILLALAVCALIGLANGLGVVYLRITPFVMTLGMMGVVHGLILAYTGGVADGRAAPALVSLVNGRVFANIPGVVLIWVVVTVLVTLLLRRTKPGWDLYAVGANRVSAELSGVRVNRTVVGAYVASACFAGLGGIFMVGYTQTVFLNLADDLTLPSIAAVIIGGTLLSGGVGGYVGSAIGAVVLTVLTNLLTTLRMGEASRTVVNGLVLIILLAFYGRGRRLRS</sequence>
<keyword evidence="4" id="KW-0997">Cell inner membrane</keyword>
<keyword evidence="3" id="KW-1003">Cell membrane</keyword>
<proteinExistence type="predicted"/>
<keyword evidence="7 9" id="KW-0472">Membrane</keyword>
<dbReference type="Proteomes" id="UP000199475">
    <property type="component" value="Unassembled WGS sequence"/>
</dbReference>
<dbReference type="GO" id="GO:0005886">
    <property type="term" value="C:plasma membrane"/>
    <property type="evidence" value="ECO:0007669"/>
    <property type="project" value="UniProtKB-SubCell"/>
</dbReference>
<feature type="transmembrane region" description="Helical" evidence="9">
    <location>
        <begin position="107"/>
        <end position="127"/>
    </location>
</feature>
<dbReference type="CDD" id="cd06579">
    <property type="entry name" value="TM_PBP1_transp_AraH_like"/>
    <property type="match status" value="1"/>
</dbReference>
<keyword evidence="2" id="KW-0813">Transport</keyword>
<feature type="transmembrane region" description="Helical" evidence="9">
    <location>
        <begin position="261"/>
        <end position="291"/>
    </location>
</feature>
<dbReference type="PANTHER" id="PTHR32196">
    <property type="entry name" value="ABC TRANSPORTER PERMEASE PROTEIN YPHD-RELATED-RELATED"/>
    <property type="match status" value="1"/>
</dbReference>
<reference evidence="10 11" key="1">
    <citation type="submission" date="2016-10" db="EMBL/GenBank/DDBJ databases">
        <authorList>
            <person name="de Groot N.N."/>
        </authorList>
    </citation>
    <scope>NUCLEOTIDE SEQUENCE [LARGE SCALE GENOMIC DNA]</scope>
    <source>
        <strain evidence="10 11">CGMCC 1.9159</strain>
    </source>
</reference>